<evidence type="ECO:0000313" key="8">
    <source>
        <dbReference type="Proteomes" id="UP000825935"/>
    </source>
</evidence>
<evidence type="ECO:0000313" key="7">
    <source>
        <dbReference type="EMBL" id="KAH7301069.1"/>
    </source>
</evidence>
<evidence type="ECO:0000259" key="6">
    <source>
        <dbReference type="Pfam" id="PF07011"/>
    </source>
</evidence>
<feature type="domain" description="Protein EARLY FLOWERING 4" evidence="6">
    <location>
        <begin position="18"/>
        <end position="96"/>
    </location>
</feature>
<dbReference type="EMBL" id="CM035428">
    <property type="protein sequence ID" value="KAH7301070.1"/>
    <property type="molecule type" value="Genomic_DNA"/>
</dbReference>
<keyword evidence="4" id="KW-0539">Nucleus</keyword>
<dbReference type="EMBL" id="CM035428">
    <property type="protein sequence ID" value="KAH7301069.1"/>
    <property type="molecule type" value="Genomic_DNA"/>
</dbReference>
<proteinExistence type="inferred from homology"/>
<evidence type="ECO:0000256" key="1">
    <source>
        <dbReference type="ARBA" id="ARBA00004123"/>
    </source>
</evidence>
<gene>
    <name evidence="7" type="ORF">KP509_23G011100</name>
</gene>
<keyword evidence="3" id="KW-0090">Biological rhythms</keyword>
<dbReference type="EMBL" id="CM035428">
    <property type="protein sequence ID" value="KAH7301071.1"/>
    <property type="molecule type" value="Genomic_DNA"/>
</dbReference>
<accession>A0A8T2RWV8</accession>
<evidence type="ECO:0000256" key="3">
    <source>
        <dbReference type="ARBA" id="ARBA00023108"/>
    </source>
</evidence>
<dbReference type="GO" id="GO:0005634">
    <property type="term" value="C:nucleus"/>
    <property type="evidence" value="ECO:0007669"/>
    <property type="project" value="UniProtKB-SubCell"/>
</dbReference>
<sequence>MKGAKDLSVQENGISKADKVWDTFQKSFTQVQTILDQNRILIREINQNHESKIPENLTRNVTLIRELNKNIARVVEVYANLSSEFVQSMSDNSTEEDAINIGKADTEDSNSPSLTGQKRPRHG</sequence>
<keyword evidence="8" id="KW-1185">Reference proteome</keyword>
<feature type="region of interest" description="Disordered" evidence="5">
    <location>
        <begin position="89"/>
        <end position="123"/>
    </location>
</feature>
<dbReference type="GO" id="GO:0009649">
    <property type="term" value="P:entrainment of circadian clock"/>
    <property type="evidence" value="ECO:0007669"/>
    <property type="project" value="TreeGrafter"/>
</dbReference>
<dbReference type="GO" id="GO:0048511">
    <property type="term" value="P:rhythmic process"/>
    <property type="evidence" value="ECO:0007669"/>
    <property type="project" value="UniProtKB-KW"/>
</dbReference>
<dbReference type="EMBL" id="CM035428">
    <property type="protein sequence ID" value="KAH7301072.1"/>
    <property type="molecule type" value="Genomic_DNA"/>
</dbReference>
<protein>
    <recommendedName>
        <fullName evidence="6">Protein EARLY FLOWERING 4 domain-containing protein</fullName>
    </recommendedName>
</protein>
<dbReference type="GO" id="GO:0042753">
    <property type="term" value="P:positive regulation of circadian rhythm"/>
    <property type="evidence" value="ECO:0007669"/>
    <property type="project" value="InterPro"/>
</dbReference>
<reference evidence="7 8" key="1">
    <citation type="submission" date="2021-08" db="EMBL/GenBank/DDBJ databases">
        <title>WGS assembly of Ceratopteris richardii.</title>
        <authorList>
            <person name="Marchant D.B."/>
            <person name="Chen G."/>
            <person name="Jenkins J."/>
            <person name="Shu S."/>
            <person name="Leebens-Mack J."/>
            <person name="Grimwood J."/>
            <person name="Schmutz J."/>
            <person name="Soltis P."/>
            <person name="Soltis D."/>
            <person name="Chen Z.-H."/>
        </authorList>
    </citation>
    <scope>NUCLEOTIDE SEQUENCE [LARGE SCALE GENOMIC DNA]</scope>
    <source>
        <strain evidence="7">Whitten #5841</strain>
        <tissue evidence="7">Leaf</tissue>
    </source>
</reference>
<comment type="similarity">
    <text evidence="2">Belongs to the EARLY FLOWERING 4 family.</text>
</comment>
<evidence type="ECO:0000256" key="4">
    <source>
        <dbReference type="ARBA" id="ARBA00023242"/>
    </source>
</evidence>
<comment type="subcellular location">
    <subcellularLocation>
        <location evidence="1">Nucleus</location>
    </subcellularLocation>
</comment>
<name>A0A8T2RWV8_CERRI</name>
<dbReference type="OMA" id="DAKIMHT"/>
<dbReference type="OrthoDB" id="1895690at2759"/>
<evidence type="ECO:0000256" key="2">
    <source>
        <dbReference type="ARBA" id="ARBA00009514"/>
    </source>
</evidence>
<organism evidence="7 8">
    <name type="scientific">Ceratopteris richardii</name>
    <name type="common">Triangle waterfern</name>
    <dbReference type="NCBI Taxonomy" id="49495"/>
    <lineage>
        <taxon>Eukaryota</taxon>
        <taxon>Viridiplantae</taxon>
        <taxon>Streptophyta</taxon>
        <taxon>Embryophyta</taxon>
        <taxon>Tracheophyta</taxon>
        <taxon>Polypodiopsida</taxon>
        <taxon>Polypodiidae</taxon>
        <taxon>Polypodiales</taxon>
        <taxon>Pteridineae</taxon>
        <taxon>Pteridaceae</taxon>
        <taxon>Parkerioideae</taxon>
        <taxon>Ceratopteris</taxon>
    </lineage>
</organism>
<dbReference type="PANTHER" id="PTHR33469:SF16">
    <property type="entry name" value="PROTEIN ELF4-LIKE 4"/>
    <property type="match status" value="1"/>
</dbReference>
<evidence type="ECO:0000256" key="5">
    <source>
        <dbReference type="SAM" id="MobiDB-lite"/>
    </source>
</evidence>
<comment type="caution">
    <text evidence="7">The sequence shown here is derived from an EMBL/GenBank/DDBJ whole genome shotgun (WGS) entry which is preliminary data.</text>
</comment>
<dbReference type="InterPro" id="IPR009741">
    <property type="entry name" value="EARLY_FLOWERING_4_dom"/>
</dbReference>
<dbReference type="Pfam" id="PF07011">
    <property type="entry name" value="Elf4"/>
    <property type="match status" value="1"/>
</dbReference>
<dbReference type="PANTHER" id="PTHR33469">
    <property type="entry name" value="PROTEIN ELF4-LIKE 4"/>
    <property type="match status" value="1"/>
</dbReference>
<dbReference type="InterPro" id="IPR040462">
    <property type="entry name" value="EARLY_FLOWERING_4"/>
</dbReference>
<dbReference type="Proteomes" id="UP000825935">
    <property type="component" value="Chromosome 23"/>
</dbReference>
<dbReference type="AlphaFoldDB" id="A0A8T2RWV8"/>